<dbReference type="PANTHER" id="PTHR42711">
    <property type="entry name" value="ABC TRANSPORTER ATP-BINDING PROTEIN"/>
    <property type="match status" value="1"/>
</dbReference>
<evidence type="ECO:0000256" key="4">
    <source>
        <dbReference type="ARBA" id="ARBA00022741"/>
    </source>
</evidence>
<dbReference type="GO" id="GO:0005524">
    <property type="term" value="F:ATP binding"/>
    <property type="evidence" value="ECO:0007669"/>
    <property type="project" value="UniProtKB-KW"/>
</dbReference>
<dbReference type="InterPro" id="IPR003593">
    <property type="entry name" value="AAA+_ATPase"/>
</dbReference>
<evidence type="ECO:0000313" key="9">
    <source>
        <dbReference type="Proteomes" id="UP000805614"/>
    </source>
</evidence>
<dbReference type="PANTHER" id="PTHR42711:SF5">
    <property type="entry name" value="ABC TRANSPORTER ATP-BINDING PROTEIN NATA"/>
    <property type="match status" value="1"/>
</dbReference>
<evidence type="ECO:0000256" key="2">
    <source>
        <dbReference type="ARBA" id="ARBA00005417"/>
    </source>
</evidence>
<keyword evidence="6" id="KW-0046">Antibiotic resistance</keyword>
<dbReference type="RefSeq" id="WP_187244129.1">
    <property type="nucleotide sequence ID" value="NZ_BAAAOK010000004.1"/>
</dbReference>
<evidence type="ECO:0000256" key="5">
    <source>
        <dbReference type="ARBA" id="ARBA00022840"/>
    </source>
</evidence>
<dbReference type="Gene3D" id="3.40.50.300">
    <property type="entry name" value="P-loop containing nucleotide triphosphate hydrolases"/>
    <property type="match status" value="1"/>
</dbReference>
<dbReference type="InterPro" id="IPR003439">
    <property type="entry name" value="ABC_transporter-like_ATP-bd"/>
</dbReference>
<feature type="domain" description="ABC transporter" evidence="7">
    <location>
        <begin position="22"/>
        <end position="252"/>
    </location>
</feature>
<keyword evidence="5 8" id="KW-0067">ATP-binding</keyword>
<evidence type="ECO:0000259" key="7">
    <source>
        <dbReference type="PROSITE" id="PS50893"/>
    </source>
</evidence>
<keyword evidence="9" id="KW-1185">Reference proteome</keyword>
<comment type="subcellular location">
    <subcellularLocation>
        <location evidence="1">Cell membrane</location>
        <topology evidence="1">Peripheral membrane protein</topology>
    </subcellularLocation>
</comment>
<evidence type="ECO:0000256" key="6">
    <source>
        <dbReference type="ARBA" id="ARBA00023251"/>
    </source>
</evidence>
<keyword evidence="3" id="KW-0813">Transport</keyword>
<name>A0ABR7LQJ7_9ACTN</name>
<dbReference type="Pfam" id="PF00005">
    <property type="entry name" value="ABC_tran"/>
    <property type="match status" value="1"/>
</dbReference>
<keyword evidence="4" id="KW-0547">Nucleotide-binding</keyword>
<dbReference type="InterPro" id="IPR027417">
    <property type="entry name" value="P-loop_NTPase"/>
</dbReference>
<evidence type="ECO:0000256" key="1">
    <source>
        <dbReference type="ARBA" id="ARBA00004202"/>
    </source>
</evidence>
<dbReference type="PROSITE" id="PS00211">
    <property type="entry name" value="ABC_TRANSPORTER_1"/>
    <property type="match status" value="1"/>
</dbReference>
<organism evidence="8 9">
    <name type="scientific">Actinomadura alba</name>
    <dbReference type="NCBI Taxonomy" id="406431"/>
    <lineage>
        <taxon>Bacteria</taxon>
        <taxon>Bacillati</taxon>
        <taxon>Actinomycetota</taxon>
        <taxon>Actinomycetes</taxon>
        <taxon>Streptosporangiales</taxon>
        <taxon>Thermomonosporaceae</taxon>
        <taxon>Actinomadura</taxon>
    </lineage>
</organism>
<sequence length="319" mass="33638">MTTARSLAGASSSPSGGGGPAIALRGVVKRFGGLAAVDGLDLEVPAGICLGLLGPNGAGKSTTMRMLTAQALADEGTIEVLGHPIPRESKRARAQMGVVPQQDNLDEELTARENLEVFARLYRVPRAGRRAAVDAALALAHLTGRQHTRVDDLSGGMRRRLLIARGLVHRPRLVLLDEPTVGLDPQLRAELWGLIDALRAGGTTVLMSTHYIEEAERLADECALMSHGRVTARGTPADLIARHAGSSVVEHYGPPERLAEVESLARAAGLPTRRTGPSVSVLRAESIPDSLADALGPDGVRRAANLEDVFVVLTGEQVD</sequence>
<accession>A0ABR7LQJ7</accession>
<reference evidence="8 9" key="1">
    <citation type="submission" date="2020-06" db="EMBL/GenBank/DDBJ databases">
        <title>Actinomadura xiongansis sp. nov., isolated from soil of Baiyangdian.</title>
        <authorList>
            <person name="Zhang X."/>
        </authorList>
    </citation>
    <scope>NUCLEOTIDE SEQUENCE [LARGE SCALE GENOMIC DNA]</scope>
    <source>
        <strain evidence="8 9">HBUM206468</strain>
    </source>
</reference>
<dbReference type="SUPFAM" id="SSF52540">
    <property type="entry name" value="P-loop containing nucleoside triphosphate hydrolases"/>
    <property type="match status" value="1"/>
</dbReference>
<evidence type="ECO:0000256" key="3">
    <source>
        <dbReference type="ARBA" id="ARBA00022448"/>
    </source>
</evidence>
<dbReference type="SMART" id="SM00382">
    <property type="entry name" value="AAA"/>
    <property type="match status" value="1"/>
</dbReference>
<dbReference type="PROSITE" id="PS50893">
    <property type="entry name" value="ABC_TRANSPORTER_2"/>
    <property type="match status" value="1"/>
</dbReference>
<dbReference type="InterPro" id="IPR017871">
    <property type="entry name" value="ABC_transporter-like_CS"/>
</dbReference>
<gene>
    <name evidence="8" type="ORF">HKK74_16665</name>
</gene>
<comment type="similarity">
    <text evidence="2">Belongs to the ABC transporter superfamily.</text>
</comment>
<dbReference type="InterPro" id="IPR050763">
    <property type="entry name" value="ABC_transporter_ATP-binding"/>
</dbReference>
<evidence type="ECO:0000313" key="8">
    <source>
        <dbReference type="EMBL" id="MBC6467123.1"/>
    </source>
</evidence>
<dbReference type="Proteomes" id="UP000805614">
    <property type="component" value="Unassembled WGS sequence"/>
</dbReference>
<protein>
    <submittedName>
        <fullName evidence="8">ABC transporter ATP-binding protein</fullName>
    </submittedName>
</protein>
<dbReference type="EMBL" id="JABVEC010000011">
    <property type="protein sequence ID" value="MBC6467123.1"/>
    <property type="molecule type" value="Genomic_DNA"/>
</dbReference>
<proteinExistence type="inferred from homology"/>
<comment type="caution">
    <text evidence="8">The sequence shown here is derived from an EMBL/GenBank/DDBJ whole genome shotgun (WGS) entry which is preliminary data.</text>
</comment>